<name>A0ACB0EZD5_RANTA</name>
<evidence type="ECO:0000313" key="1">
    <source>
        <dbReference type="EMBL" id="CAI9706133.1"/>
    </source>
</evidence>
<sequence length="82" mass="8224">MGSMWHLLGPGAGGACSAEVACGRCGASELQGAWIPARGSRPKAPPPINPGESKRGAAEAAAVPWGIAPSGGRFARDRCARV</sequence>
<protein>
    <submittedName>
        <fullName evidence="1">Uncharacterized protein</fullName>
    </submittedName>
</protein>
<reference evidence="1" key="1">
    <citation type="submission" date="2023-05" db="EMBL/GenBank/DDBJ databases">
        <authorList>
            <consortium name="ELIXIR-Norway"/>
        </authorList>
    </citation>
    <scope>NUCLEOTIDE SEQUENCE</scope>
</reference>
<dbReference type="Proteomes" id="UP001162501">
    <property type="component" value="Chromosome 3"/>
</dbReference>
<dbReference type="EMBL" id="OX596087">
    <property type="protein sequence ID" value="CAI9706133.1"/>
    <property type="molecule type" value="Genomic_DNA"/>
</dbReference>
<proteinExistence type="predicted"/>
<evidence type="ECO:0000313" key="2">
    <source>
        <dbReference type="Proteomes" id="UP001162501"/>
    </source>
</evidence>
<gene>
    <name evidence="1" type="ORF">MRATA1EN3_LOCUS17346</name>
</gene>
<accession>A0ACB0EZD5</accession>
<organism evidence="1 2">
    <name type="scientific">Rangifer tarandus platyrhynchus</name>
    <name type="common">Svalbard reindeer</name>
    <dbReference type="NCBI Taxonomy" id="3082113"/>
    <lineage>
        <taxon>Eukaryota</taxon>
        <taxon>Metazoa</taxon>
        <taxon>Chordata</taxon>
        <taxon>Craniata</taxon>
        <taxon>Vertebrata</taxon>
        <taxon>Euteleostomi</taxon>
        <taxon>Mammalia</taxon>
        <taxon>Eutheria</taxon>
        <taxon>Laurasiatheria</taxon>
        <taxon>Artiodactyla</taxon>
        <taxon>Ruminantia</taxon>
        <taxon>Pecora</taxon>
        <taxon>Cervidae</taxon>
        <taxon>Odocoileinae</taxon>
        <taxon>Rangifer</taxon>
    </lineage>
</organism>